<gene>
    <name evidence="1" type="ORF">MERR_LOCUS36683</name>
</gene>
<evidence type="ECO:0000313" key="1">
    <source>
        <dbReference type="EMBL" id="CAA7049448.1"/>
    </source>
</evidence>
<sequence length="74" mass="8554">MEVTTAPAEESNGSAVTTYELFAPSPEMVKSRHYFIQPEPNIPSHSVTFLILRNLRCRKQKKKKKKKNPILERI</sequence>
<name>A0A6D2KJN4_9BRAS</name>
<protein>
    <submittedName>
        <fullName evidence="1">Uncharacterized protein</fullName>
    </submittedName>
</protein>
<dbReference type="EMBL" id="CACVBM020001418">
    <property type="protein sequence ID" value="CAA7049448.1"/>
    <property type="molecule type" value="Genomic_DNA"/>
</dbReference>
<organism evidence="1 2">
    <name type="scientific">Microthlaspi erraticum</name>
    <dbReference type="NCBI Taxonomy" id="1685480"/>
    <lineage>
        <taxon>Eukaryota</taxon>
        <taxon>Viridiplantae</taxon>
        <taxon>Streptophyta</taxon>
        <taxon>Embryophyta</taxon>
        <taxon>Tracheophyta</taxon>
        <taxon>Spermatophyta</taxon>
        <taxon>Magnoliopsida</taxon>
        <taxon>eudicotyledons</taxon>
        <taxon>Gunneridae</taxon>
        <taxon>Pentapetalae</taxon>
        <taxon>rosids</taxon>
        <taxon>malvids</taxon>
        <taxon>Brassicales</taxon>
        <taxon>Brassicaceae</taxon>
        <taxon>Coluteocarpeae</taxon>
        <taxon>Microthlaspi</taxon>
    </lineage>
</organism>
<dbReference type="AlphaFoldDB" id="A0A6D2KJN4"/>
<comment type="caution">
    <text evidence="1">The sequence shown here is derived from an EMBL/GenBank/DDBJ whole genome shotgun (WGS) entry which is preliminary data.</text>
</comment>
<reference evidence="1" key="1">
    <citation type="submission" date="2020-01" db="EMBL/GenBank/DDBJ databases">
        <authorList>
            <person name="Mishra B."/>
        </authorList>
    </citation>
    <scope>NUCLEOTIDE SEQUENCE [LARGE SCALE GENOMIC DNA]</scope>
</reference>
<accession>A0A6D2KJN4</accession>
<keyword evidence="2" id="KW-1185">Reference proteome</keyword>
<dbReference type="Proteomes" id="UP000467841">
    <property type="component" value="Unassembled WGS sequence"/>
</dbReference>
<proteinExistence type="predicted"/>
<evidence type="ECO:0000313" key="2">
    <source>
        <dbReference type="Proteomes" id="UP000467841"/>
    </source>
</evidence>